<dbReference type="NCBIfam" id="TIGR01563">
    <property type="entry name" value="gp16_SPP1"/>
    <property type="match status" value="1"/>
</dbReference>
<evidence type="ECO:0000313" key="1">
    <source>
        <dbReference type="EMBL" id="TCT40984.1"/>
    </source>
</evidence>
<name>A0A4R3P272_9HYPH</name>
<dbReference type="InterPro" id="IPR008767">
    <property type="entry name" value="Phage_SPP1_head-tail_adaptor"/>
</dbReference>
<organism evidence="1 2">
    <name type="scientific">Martelella mediterranea</name>
    <dbReference type="NCBI Taxonomy" id="293089"/>
    <lineage>
        <taxon>Bacteria</taxon>
        <taxon>Pseudomonadati</taxon>
        <taxon>Pseudomonadota</taxon>
        <taxon>Alphaproteobacteria</taxon>
        <taxon>Hyphomicrobiales</taxon>
        <taxon>Aurantimonadaceae</taxon>
        <taxon>Martelella</taxon>
    </lineage>
</organism>
<comment type="caution">
    <text evidence="1">The sequence shown here is derived from an EMBL/GenBank/DDBJ whole genome shotgun (WGS) entry which is preliminary data.</text>
</comment>
<dbReference type="Pfam" id="PF05521">
    <property type="entry name" value="Phage_HCP"/>
    <property type="match status" value="1"/>
</dbReference>
<dbReference type="OrthoDB" id="7570189at2"/>
<dbReference type="EMBL" id="SMAR01000008">
    <property type="protein sequence ID" value="TCT40984.1"/>
    <property type="molecule type" value="Genomic_DNA"/>
</dbReference>
<reference evidence="1 2" key="1">
    <citation type="submission" date="2019-03" db="EMBL/GenBank/DDBJ databases">
        <title>Freshwater and sediment microbial communities from various areas in North America, analyzing microbe dynamics in response to fracking.</title>
        <authorList>
            <person name="Lamendella R."/>
        </authorList>
    </citation>
    <scope>NUCLEOTIDE SEQUENCE [LARGE SCALE GENOMIC DNA]</scope>
    <source>
        <strain evidence="1 2">175.2</strain>
    </source>
</reference>
<sequence length="111" mass="12636">MAVQPLDPGAFSSRLDLQRSVATEDGQGGITRSWHSITSLWAAVRPMTVAVTEEAGGEVFRSTHEIWLYRREDLESGLRFRFGARTFKLNSWRDPDETKRYTVCRCEEVGV</sequence>
<dbReference type="Gene3D" id="2.40.10.270">
    <property type="entry name" value="Bacteriophage SPP1 head-tail adaptor protein"/>
    <property type="match status" value="1"/>
</dbReference>
<protein>
    <submittedName>
        <fullName evidence="1">SPP1 family predicted phage head-tail adaptor</fullName>
    </submittedName>
</protein>
<dbReference type="RefSeq" id="WP_132310249.1">
    <property type="nucleotide sequence ID" value="NZ_SMAR01000008.1"/>
</dbReference>
<dbReference type="InterPro" id="IPR038666">
    <property type="entry name" value="SSP1_head-tail_sf"/>
</dbReference>
<gene>
    <name evidence="1" type="ORF">EDC90_1008124</name>
</gene>
<accession>A0A4R3P272</accession>
<dbReference type="AlphaFoldDB" id="A0A4R3P272"/>
<evidence type="ECO:0000313" key="2">
    <source>
        <dbReference type="Proteomes" id="UP000295097"/>
    </source>
</evidence>
<proteinExistence type="predicted"/>
<dbReference type="Proteomes" id="UP000295097">
    <property type="component" value="Unassembled WGS sequence"/>
</dbReference>
<keyword evidence="2" id="KW-1185">Reference proteome</keyword>